<dbReference type="KEGG" id="aei:AOY20_09630"/>
<dbReference type="AlphaFoldDB" id="A0A0N9W2G9"/>
<protein>
    <recommendedName>
        <fullName evidence="3">Chemotaxis protein</fullName>
    </recommendedName>
</protein>
<evidence type="ECO:0000313" key="1">
    <source>
        <dbReference type="EMBL" id="ALH95770.1"/>
    </source>
</evidence>
<dbReference type="STRING" id="1324350.AOY20_09630"/>
<reference evidence="1 2" key="1">
    <citation type="journal article" date="2015" name="Int. J. Syst. Evol. Microbiol.">
        <title>Acinetobacter equi sp. nov. isolated from horse faeces.</title>
        <authorList>
            <person name="Poppel M.T."/>
            <person name="Skiebe E."/>
            <person name="Laue M."/>
            <person name="Bergmann H."/>
            <person name="Ebersberger I."/>
            <person name="Garn T."/>
            <person name="Fruth A."/>
            <person name="Baumgardt S."/>
            <person name="Busse H.J."/>
            <person name="Wilharm G."/>
        </authorList>
    </citation>
    <scope>NUCLEOTIDE SEQUENCE [LARGE SCALE GENOMIC DNA]</scope>
    <source>
        <strain evidence="1 2">114</strain>
    </source>
</reference>
<organism evidence="1 2">
    <name type="scientific">Acinetobacter equi</name>
    <dbReference type="NCBI Taxonomy" id="1324350"/>
    <lineage>
        <taxon>Bacteria</taxon>
        <taxon>Pseudomonadati</taxon>
        <taxon>Pseudomonadota</taxon>
        <taxon>Gammaproteobacteria</taxon>
        <taxon>Moraxellales</taxon>
        <taxon>Moraxellaceae</taxon>
        <taxon>Acinetobacter</taxon>
    </lineage>
</organism>
<dbReference type="Proteomes" id="UP000064939">
    <property type="component" value="Chromosome"/>
</dbReference>
<dbReference type="OrthoDB" id="6712627at2"/>
<evidence type="ECO:0008006" key="3">
    <source>
        <dbReference type="Google" id="ProtNLM"/>
    </source>
</evidence>
<accession>A0A0N9W2G9</accession>
<dbReference type="RefSeq" id="WP_054581659.1">
    <property type="nucleotide sequence ID" value="NZ_CP012808.1"/>
</dbReference>
<evidence type="ECO:0000313" key="2">
    <source>
        <dbReference type="Proteomes" id="UP000064939"/>
    </source>
</evidence>
<gene>
    <name evidence="1" type="ORF">AOY20_09630</name>
</gene>
<name>A0A0N9W2G9_9GAMM</name>
<sequence>MTDYSSNSLLIISKEITTLINHIQNLGRHFSSRTISENESKQIFKKINDISNIFSLLDYSYLAKFTQRIQELIIKIVDNDSNLATKNQAIKQLHISLTSLKKHIEITNLLKKRMPELLLPDLNQIEIVLKKPITTFAEYLNLSNKANELIPIITSTKHVEPSHYIHFLYKLGLNNLFNSKDKKLNFDQFKDVSIHMAYLSWKKPSQNFWQLLNHIFFNFNKINISSAVLQTLIEIESSIYHFLNSPNSYLIPDKLFADIVYLCISLNDELSLKLCKKLNLSDNFLNDNELEHIHSLIHQPTVDELNSYSNLIFKNLYQIDSKENSLEILNLFKSNLHQLEGSFKKLNMESEFIELQNEMSFLSSVDSLSHDSFTQLNTLIFKIKNDIEIKKRQHFSSQIQFQVHNPYLSIQFLDDAFSDLLVETQKLISTAVNEIYFHLNAQNVKSLEKLPYYFKKVAYTFLYLEQPIAYQILNLNKQFIEQQLKQQDLLEKEQIKLLLHSLASAELYLEHLMQNQAIPLTIFTVALESSKTLRSAA</sequence>
<proteinExistence type="predicted"/>
<dbReference type="EMBL" id="CP012808">
    <property type="protein sequence ID" value="ALH95770.1"/>
    <property type="molecule type" value="Genomic_DNA"/>
</dbReference>
<keyword evidence="2" id="KW-1185">Reference proteome</keyword>